<reference evidence="3" key="1">
    <citation type="submission" date="2021-02" db="EMBL/GenBank/DDBJ databases">
        <authorList>
            <person name="Nowell W R."/>
        </authorList>
    </citation>
    <scope>NUCLEOTIDE SEQUENCE</scope>
</reference>
<dbReference type="Proteomes" id="UP000663870">
    <property type="component" value="Unassembled WGS sequence"/>
</dbReference>
<keyword evidence="4" id="KW-1185">Reference proteome</keyword>
<organism evidence="3 4">
    <name type="scientific">Rotaria sordida</name>
    <dbReference type="NCBI Taxonomy" id="392033"/>
    <lineage>
        <taxon>Eukaryota</taxon>
        <taxon>Metazoa</taxon>
        <taxon>Spiralia</taxon>
        <taxon>Gnathifera</taxon>
        <taxon>Rotifera</taxon>
        <taxon>Eurotatoria</taxon>
        <taxon>Bdelloidea</taxon>
        <taxon>Philodinida</taxon>
        <taxon>Philodinidae</taxon>
        <taxon>Rotaria</taxon>
    </lineage>
</organism>
<evidence type="ECO:0000313" key="3">
    <source>
        <dbReference type="EMBL" id="CAF0860036.1"/>
    </source>
</evidence>
<dbReference type="AlphaFoldDB" id="A0A813WM87"/>
<dbReference type="Proteomes" id="UP000663854">
    <property type="component" value="Unassembled WGS sequence"/>
</dbReference>
<protein>
    <submittedName>
        <fullName evidence="3">Uncharacterized protein</fullName>
    </submittedName>
</protein>
<proteinExistence type="predicted"/>
<dbReference type="EMBL" id="CAJNOL010000117">
    <property type="protein sequence ID" value="CAF0860036.1"/>
    <property type="molecule type" value="Genomic_DNA"/>
</dbReference>
<sequence>MKIYPFFVRVYFSREDLFSRLDTINEHFLNRFVILARRYLLRGLERDCRLRSSTKSMITRRQTGLIHSLCNALLFYLSTSDHSSNENKHQRPKSASSSSK</sequence>
<dbReference type="EMBL" id="CAJNOH010000072">
    <property type="protein sequence ID" value="CAF0839666.1"/>
    <property type="molecule type" value="Genomic_DNA"/>
</dbReference>
<evidence type="ECO:0000313" key="4">
    <source>
        <dbReference type="Proteomes" id="UP000663870"/>
    </source>
</evidence>
<accession>A0A813WM87</accession>
<evidence type="ECO:0000256" key="1">
    <source>
        <dbReference type="SAM" id="MobiDB-lite"/>
    </source>
</evidence>
<name>A0A813WM87_9BILA</name>
<evidence type="ECO:0000313" key="2">
    <source>
        <dbReference type="EMBL" id="CAF0839666.1"/>
    </source>
</evidence>
<feature type="region of interest" description="Disordered" evidence="1">
    <location>
        <begin position="81"/>
        <end position="100"/>
    </location>
</feature>
<gene>
    <name evidence="3" type="ORF">JXQ802_LOCUS7138</name>
    <name evidence="2" type="ORF">PYM288_LOCUS6504</name>
</gene>
<comment type="caution">
    <text evidence="3">The sequence shown here is derived from an EMBL/GenBank/DDBJ whole genome shotgun (WGS) entry which is preliminary data.</text>
</comment>